<name>A0A7X2IJT3_9BURK</name>
<gene>
    <name evidence="1" type="ORF">GJ700_05230</name>
</gene>
<protein>
    <submittedName>
        <fullName evidence="1">Uncharacterized protein</fullName>
    </submittedName>
</protein>
<dbReference type="Proteomes" id="UP000446768">
    <property type="component" value="Unassembled WGS sequence"/>
</dbReference>
<dbReference type="AlphaFoldDB" id="A0A7X2IJT3"/>
<organism evidence="1 2">
    <name type="scientific">Pseudoduganella rivuli</name>
    <dbReference type="NCBI Taxonomy" id="2666085"/>
    <lineage>
        <taxon>Bacteria</taxon>
        <taxon>Pseudomonadati</taxon>
        <taxon>Pseudomonadota</taxon>
        <taxon>Betaproteobacteria</taxon>
        <taxon>Burkholderiales</taxon>
        <taxon>Oxalobacteraceae</taxon>
        <taxon>Telluria group</taxon>
        <taxon>Pseudoduganella</taxon>
    </lineage>
</organism>
<comment type="caution">
    <text evidence="1">The sequence shown here is derived from an EMBL/GenBank/DDBJ whole genome shotgun (WGS) entry which is preliminary data.</text>
</comment>
<keyword evidence="2" id="KW-1185">Reference proteome</keyword>
<accession>A0A7X2IJT3</accession>
<reference evidence="1 2" key="1">
    <citation type="submission" date="2019-11" db="EMBL/GenBank/DDBJ databases">
        <title>Novel species isolated from a subtropical stream in China.</title>
        <authorList>
            <person name="Lu H."/>
        </authorList>
    </citation>
    <scope>NUCLEOTIDE SEQUENCE [LARGE SCALE GENOMIC DNA]</scope>
    <source>
        <strain evidence="1 2">FT92W</strain>
    </source>
</reference>
<dbReference type="EMBL" id="WKJJ01000003">
    <property type="protein sequence ID" value="MRV71120.1"/>
    <property type="molecule type" value="Genomic_DNA"/>
</dbReference>
<evidence type="ECO:0000313" key="2">
    <source>
        <dbReference type="Proteomes" id="UP000446768"/>
    </source>
</evidence>
<evidence type="ECO:0000313" key="1">
    <source>
        <dbReference type="EMBL" id="MRV71120.1"/>
    </source>
</evidence>
<sequence length="67" mass="7400">MDDEEEVTVDGVTYKVASLSEEARTQVNNLKFVEAEIAAMQSKVAVFTTAKIAYENALRQALPRATH</sequence>
<proteinExistence type="predicted"/>